<dbReference type="Gene3D" id="1.10.3380.30">
    <property type="match status" value="1"/>
</dbReference>
<evidence type="ECO:0008006" key="10">
    <source>
        <dbReference type="Google" id="ProtNLM"/>
    </source>
</evidence>
<dbReference type="CDD" id="cd18795">
    <property type="entry name" value="SF2_C_Ski2"/>
    <property type="match status" value="1"/>
</dbReference>
<feature type="compositionally biased region" description="Basic residues" evidence="5">
    <location>
        <begin position="1"/>
        <end position="14"/>
    </location>
</feature>
<dbReference type="Pfam" id="PF00271">
    <property type="entry name" value="Helicase_C"/>
    <property type="match status" value="1"/>
</dbReference>
<dbReference type="InterPro" id="IPR050699">
    <property type="entry name" value="RNA-DNA_Helicase"/>
</dbReference>
<feature type="compositionally biased region" description="Basic and acidic residues" evidence="5">
    <location>
        <begin position="19"/>
        <end position="29"/>
    </location>
</feature>
<dbReference type="eggNOG" id="COG4581">
    <property type="taxonomic scope" value="Bacteria"/>
</dbReference>
<dbReference type="InterPro" id="IPR001650">
    <property type="entry name" value="Helicase_C-like"/>
</dbReference>
<evidence type="ECO:0000256" key="1">
    <source>
        <dbReference type="ARBA" id="ARBA00022741"/>
    </source>
</evidence>
<keyword evidence="9" id="KW-1185">Reference proteome</keyword>
<dbReference type="Pfam" id="PF08148">
    <property type="entry name" value="DSHCT"/>
    <property type="match status" value="1"/>
</dbReference>
<feature type="domain" description="Helicase C-terminal" evidence="7">
    <location>
        <begin position="342"/>
        <end position="544"/>
    </location>
</feature>
<sequence>MARHWRHKKAHKANNKANHQFESEKKEDRGEDDPVDMSIDRENLSPAQRYRAFQKSQEERKSLAGRFQESLPFELDKFQKRALRELEEGKNLLVAAPTGAGKTVIADFAIFLAQFHNVKAFYTTPIKALSNQKYHDLVKVYGSDRVGLLTGDMSINSQADIIVMTTEVLRNMLYEGSSSLRALKYVVLDEIHYLSDRMRGGVWEEVIIHLPASVKVVGLSATVSNVEDFADWIESVRGKTSLIVSENRPVPLLQEVMVQQSARKEPRLFDLYLDEGRKTINPALISFLDSMDKDALRRQRMDRNSRLFPSTSRRRGGTGRSGPGRHRSHQAEVSHYTPNRWALVDEMDFLGLLPAIYFIFSRNGCDRAVQQCMQAGLRLTTQDEAARICRIVDSMVYSQLDPDDARALGFASFRAALEQGIGAHHAGMITLYRQIVEHLFELGLLKVVFATETLALGINMPARSVVVEKLEKFNGISHEPLSPGEFTQLTGRAGRRGIDTVGYAVVADHRGFSPHTLVALASKRVYPLHSSFSPSFNMAVNLLNSADVETVRVTLDHSFAQWEAAESAQSLRTQIRATADKLNYYQQAFACDKGDFASFMRLRMELTQAERHDRKQLKHALFSSPKEKARAVKQLDQKIAALRHEERNHPCRFCPDLQAHLTWGQKWARLTAHMDRLQERYHSRTGSVSRKFDRICSILEVIGYVRKDPDRGYRVTAPGQLLRRIYSERDILVAQVLLSGITDRLNPEELACIASGFVYEPRSRADSSGLPRHFPGGSKGKIAQAVGHIMVAHTKIQALCEDYGLEPLPEPDFGMCQIIYDWVSDKPLTQVLDDTDMTGGDFVRNCKRTVDILTQISALSAYLPNPETAQTADKARALINKGIVSYSGIEDE</sequence>
<feature type="compositionally biased region" description="Basic residues" evidence="5">
    <location>
        <begin position="312"/>
        <end position="328"/>
    </location>
</feature>
<dbReference type="SUPFAM" id="SSF52540">
    <property type="entry name" value="P-loop containing nucleoside triphosphate hydrolases"/>
    <property type="match status" value="1"/>
</dbReference>
<dbReference type="GO" id="GO:0016787">
    <property type="term" value="F:hydrolase activity"/>
    <property type="evidence" value="ECO:0007669"/>
    <property type="project" value="UniProtKB-KW"/>
</dbReference>
<dbReference type="AlphaFoldDB" id="W5IJV0"/>
<dbReference type="InterPro" id="IPR014001">
    <property type="entry name" value="Helicase_ATP-bd"/>
</dbReference>
<comment type="caution">
    <text evidence="8">The sequence shown here is derived from an EMBL/GenBank/DDBJ whole genome shotgun (WGS) entry which is preliminary data.</text>
</comment>
<keyword evidence="2" id="KW-0378">Hydrolase</keyword>
<keyword evidence="4" id="KW-0067">ATP-binding</keyword>
<evidence type="ECO:0000256" key="3">
    <source>
        <dbReference type="ARBA" id="ARBA00022806"/>
    </source>
</evidence>
<dbReference type="PANTHER" id="PTHR12131:SF1">
    <property type="entry name" value="ATP-DEPENDENT RNA HELICASE SUPV3L1, MITOCHONDRIAL-RELATED"/>
    <property type="match status" value="1"/>
</dbReference>
<evidence type="ECO:0000256" key="5">
    <source>
        <dbReference type="SAM" id="MobiDB-lite"/>
    </source>
</evidence>
<keyword evidence="3" id="KW-0347">Helicase</keyword>
<dbReference type="PROSITE" id="PS51192">
    <property type="entry name" value="HELICASE_ATP_BIND_1"/>
    <property type="match status" value="1"/>
</dbReference>
<accession>W5IJV0</accession>
<dbReference type="PROSITE" id="PS51194">
    <property type="entry name" value="HELICASE_CTER"/>
    <property type="match status" value="1"/>
</dbReference>
<dbReference type="SMART" id="SM00490">
    <property type="entry name" value="HELICc"/>
    <property type="match status" value="1"/>
</dbReference>
<reference evidence="8 9" key="1">
    <citation type="submission" date="2012-01" db="EMBL/GenBank/DDBJ databases">
        <title>The Genome Sequence of Scardovia inopinata F0304.</title>
        <authorList>
            <consortium name="The Broad Institute Genome Sequencing Platform"/>
            <person name="Ward D."/>
            <person name="Earl A."/>
            <person name="Feldgarden M."/>
            <person name="Gevers D."/>
            <person name="Young S."/>
            <person name="Zeng Q."/>
            <person name="Koehrsen M."/>
            <person name="Alvarado L."/>
            <person name="Berlin A.M."/>
            <person name="Borenstein D."/>
            <person name="Chapman S.B."/>
            <person name="Chen Z."/>
            <person name="Engels R."/>
            <person name="Freedman E."/>
            <person name="Gellesch M."/>
            <person name="Goldberg J."/>
            <person name="Griggs A."/>
            <person name="Gujja S."/>
            <person name="Heilman E.R."/>
            <person name="Heiman D.I."/>
            <person name="Hepburn T.A."/>
            <person name="Howarth C."/>
            <person name="Jen D."/>
            <person name="Larson L."/>
            <person name="Mehta T."/>
            <person name="Park D."/>
            <person name="Pearson M."/>
            <person name="Richards J."/>
            <person name="Roberts A."/>
            <person name="Saif S."/>
            <person name="Shea T.D."/>
            <person name="Shenoy N."/>
            <person name="Sisk P."/>
            <person name="Stolte C."/>
            <person name="Sykes S.N."/>
            <person name="Walk T."/>
            <person name="White J."/>
            <person name="Yandava C."/>
            <person name="Izard J."/>
            <person name="Baranova O.V."/>
            <person name="Blanton J.M."/>
            <person name="Tanner A.C."/>
            <person name="Dewhirst F."/>
            <person name="Haas B."/>
            <person name="Nusbaum C."/>
            <person name="Birren B."/>
        </authorList>
    </citation>
    <scope>NUCLEOTIDE SEQUENCE [LARGE SCALE GENOMIC DNA]</scope>
    <source>
        <strain evidence="8 9">F0304</strain>
    </source>
</reference>
<protein>
    <recommendedName>
        <fullName evidence="10">DEAD/DEAH box helicase</fullName>
    </recommendedName>
</protein>
<evidence type="ECO:0000313" key="9">
    <source>
        <dbReference type="Proteomes" id="UP000005777"/>
    </source>
</evidence>
<proteinExistence type="predicted"/>
<dbReference type="GO" id="GO:0070478">
    <property type="term" value="P:nuclear-transcribed mRNA catabolic process, 3'-5' exonucleolytic nonsense-mediated decay"/>
    <property type="evidence" value="ECO:0007669"/>
    <property type="project" value="TreeGrafter"/>
</dbReference>
<dbReference type="GO" id="GO:0055087">
    <property type="term" value="C:Ski complex"/>
    <property type="evidence" value="ECO:0007669"/>
    <property type="project" value="TreeGrafter"/>
</dbReference>
<dbReference type="PANTHER" id="PTHR12131">
    <property type="entry name" value="ATP-DEPENDENT RNA AND DNA HELICASE"/>
    <property type="match status" value="1"/>
</dbReference>
<feature type="region of interest" description="Disordered" evidence="5">
    <location>
        <begin position="299"/>
        <end position="333"/>
    </location>
</feature>
<evidence type="ECO:0000313" key="8">
    <source>
        <dbReference type="EMBL" id="EFG27157.2"/>
    </source>
</evidence>
<evidence type="ECO:0000256" key="4">
    <source>
        <dbReference type="ARBA" id="ARBA00022840"/>
    </source>
</evidence>
<dbReference type="SMART" id="SM01142">
    <property type="entry name" value="DSHCT"/>
    <property type="match status" value="1"/>
</dbReference>
<feature type="region of interest" description="Disordered" evidence="5">
    <location>
        <begin position="1"/>
        <end position="41"/>
    </location>
</feature>
<evidence type="ECO:0000259" key="7">
    <source>
        <dbReference type="PROSITE" id="PS51194"/>
    </source>
</evidence>
<dbReference type="Proteomes" id="UP000005777">
    <property type="component" value="Unassembled WGS sequence"/>
</dbReference>
<dbReference type="SMART" id="SM00487">
    <property type="entry name" value="DEXDc"/>
    <property type="match status" value="1"/>
</dbReference>
<dbReference type="InterPro" id="IPR027417">
    <property type="entry name" value="P-loop_NTPase"/>
</dbReference>
<dbReference type="FunFam" id="3.40.50.300:FF:000190">
    <property type="entry name" value="ATP-dependent RNA helicase"/>
    <property type="match status" value="1"/>
</dbReference>
<keyword evidence="1" id="KW-0547">Nucleotide-binding</keyword>
<dbReference type="HOGENOM" id="CLU_002902_4_1_11"/>
<name>W5IJV0_SCAIO</name>
<dbReference type="EMBL" id="ADCX01000004">
    <property type="protein sequence ID" value="EFG27157.2"/>
    <property type="molecule type" value="Genomic_DNA"/>
</dbReference>
<feature type="domain" description="Helicase ATP-binding" evidence="6">
    <location>
        <begin position="83"/>
        <end position="241"/>
    </location>
</feature>
<evidence type="ECO:0000256" key="2">
    <source>
        <dbReference type="ARBA" id="ARBA00022801"/>
    </source>
</evidence>
<dbReference type="GO" id="GO:0004386">
    <property type="term" value="F:helicase activity"/>
    <property type="evidence" value="ECO:0007669"/>
    <property type="project" value="UniProtKB-KW"/>
</dbReference>
<dbReference type="GO" id="GO:0003676">
    <property type="term" value="F:nucleic acid binding"/>
    <property type="evidence" value="ECO:0007669"/>
    <property type="project" value="InterPro"/>
</dbReference>
<organism evidence="8 9">
    <name type="scientific">Scardovia inopinata F0304</name>
    <dbReference type="NCBI Taxonomy" id="641146"/>
    <lineage>
        <taxon>Bacteria</taxon>
        <taxon>Bacillati</taxon>
        <taxon>Actinomycetota</taxon>
        <taxon>Actinomycetes</taxon>
        <taxon>Bifidobacteriales</taxon>
        <taxon>Bifidobacteriaceae</taxon>
        <taxon>Scardovia</taxon>
    </lineage>
</organism>
<evidence type="ECO:0000259" key="6">
    <source>
        <dbReference type="PROSITE" id="PS51192"/>
    </source>
</evidence>
<gene>
    <name evidence="8" type="ORF">HMPREF9020_00796</name>
</gene>
<dbReference type="InterPro" id="IPR012961">
    <property type="entry name" value="Ski2/MTR4_C"/>
</dbReference>
<dbReference type="InterPro" id="IPR011545">
    <property type="entry name" value="DEAD/DEAH_box_helicase_dom"/>
</dbReference>
<dbReference type="Gene3D" id="3.40.50.300">
    <property type="entry name" value="P-loop containing nucleotide triphosphate hydrolases"/>
    <property type="match status" value="2"/>
</dbReference>
<dbReference type="GO" id="GO:0005524">
    <property type="term" value="F:ATP binding"/>
    <property type="evidence" value="ECO:0007669"/>
    <property type="project" value="UniProtKB-KW"/>
</dbReference>
<dbReference type="Pfam" id="PF00270">
    <property type="entry name" value="DEAD"/>
    <property type="match status" value="1"/>
</dbReference>